<evidence type="ECO:0000313" key="2">
    <source>
        <dbReference type="Proteomes" id="UP001179952"/>
    </source>
</evidence>
<organism evidence="1 2">
    <name type="scientific">Acorus gramineus</name>
    <name type="common">Dwarf sweet flag</name>
    <dbReference type="NCBI Taxonomy" id="55184"/>
    <lineage>
        <taxon>Eukaryota</taxon>
        <taxon>Viridiplantae</taxon>
        <taxon>Streptophyta</taxon>
        <taxon>Embryophyta</taxon>
        <taxon>Tracheophyta</taxon>
        <taxon>Spermatophyta</taxon>
        <taxon>Magnoliopsida</taxon>
        <taxon>Liliopsida</taxon>
        <taxon>Acoraceae</taxon>
        <taxon>Acorus</taxon>
    </lineage>
</organism>
<reference evidence="1" key="2">
    <citation type="submission" date="2023-06" db="EMBL/GenBank/DDBJ databases">
        <authorList>
            <person name="Ma L."/>
            <person name="Liu K.-W."/>
            <person name="Li Z."/>
            <person name="Hsiao Y.-Y."/>
            <person name="Qi Y."/>
            <person name="Fu T."/>
            <person name="Tang G."/>
            <person name="Zhang D."/>
            <person name="Sun W.-H."/>
            <person name="Liu D.-K."/>
            <person name="Li Y."/>
            <person name="Chen G.-Z."/>
            <person name="Liu X.-D."/>
            <person name="Liao X.-Y."/>
            <person name="Jiang Y.-T."/>
            <person name="Yu X."/>
            <person name="Hao Y."/>
            <person name="Huang J."/>
            <person name="Zhao X.-W."/>
            <person name="Ke S."/>
            <person name="Chen Y.-Y."/>
            <person name="Wu W.-L."/>
            <person name="Hsu J.-L."/>
            <person name="Lin Y.-F."/>
            <person name="Huang M.-D."/>
            <person name="Li C.-Y."/>
            <person name="Huang L."/>
            <person name="Wang Z.-W."/>
            <person name="Zhao X."/>
            <person name="Zhong W.-Y."/>
            <person name="Peng D.-H."/>
            <person name="Ahmad S."/>
            <person name="Lan S."/>
            <person name="Zhang J.-S."/>
            <person name="Tsai W.-C."/>
            <person name="Van De Peer Y."/>
            <person name="Liu Z.-J."/>
        </authorList>
    </citation>
    <scope>NUCLEOTIDE SEQUENCE</scope>
    <source>
        <strain evidence="1">SCP</strain>
        <tissue evidence="1">Leaves</tissue>
    </source>
</reference>
<protein>
    <submittedName>
        <fullName evidence="1">Uncharacterized protein</fullName>
    </submittedName>
</protein>
<keyword evidence="2" id="KW-1185">Reference proteome</keyword>
<proteinExistence type="predicted"/>
<name>A0AAV9ATV2_ACOGR</name>
<reference evidence="1" key="1">
    <citation type="journal article" date="2023" name="Nat. Commun.">
        <title>Diploid and tetraploid genomes of Acorus and the evolution of monocots.</title>
        <authorList>
            <person name="Ma L."/>
            <person name="Liu K.W."/>
            <person name="Li Z."/>
            <person name="Hsiao Y.Y."/>
            <person name="Qi Y."/>
            <person name="Fu T."/>
            <person name="Tang G.D."/>
            <person name="Zhang D."/>
            <person name="Sun W.H."/>
            <person name="Liu D.K."/>
            <person name="Li Y."/>
            <person name="Chen G.Z."/>
            <person name="Liu X.D."/>
            <person name="Liao X.Y."/>
            <person name="Jiang Y.T."/>
            <person name="Yu X."/>
            <person name="Hao Y."/>
            <person name="Huang J."/>
            <person name="Zhao X.W."/>
            <person name="Ke S."/>
            <person name="Chen Y.Y."/>
            <person name="Wu W.L."/>
            <person name="Hsu J.L."/>
            <person name="Lin Y.F."/>
            <person name="Huang M.D."/>
            <person name="Li C.Y."/>
            <person name="Huang L."/>
            <person name="Wang Z.W."/>
            <person name="Zhao X."/>
            <person name="Zhong W.Y."/>
            <person name="Peng D.H."/>
            <person name="Ahmad S."/>
            <person name="Lan S."/>
            <person name="Zhang J.S."/>
            <person name="Tsai W.C."/>
            <person name="Van de Peer Y."/>
            <person name="Liu Z.J."/>
        </authorList>
    </citation>
    <scope>NUCLEOTIDE SEQUENCE</scope>
    <source>
        <strain evidence="1">SCP</strain>
    </source>
</reference>
<evidence type="ECO:0000313" key="1">
    <source>
        <dbReference type="EMBL" id="KAK1267612.1"/>
    </source>
</evidence>
<dbReference type="EMBL" id="JAUJYN010000007">
    <property type="protein sequence ID" value="KAK1267612.1"/>
    <property type="molecule type" value="Genomic_DNA"/>
</dbReference>
<dbReference type="Proteomes" id="UP001179952">
    <property type="component" value="Unassembled WGS sequence"/>
</dbReference>
<comment type="caution">
    <text evidence="1">The sequence shown here is derived from an EMBL/GenBank/DDBJ whole genome shotgun (WGS) entry which is preliminary data.</text>
</comment>
<accession>A0AAV9ATV2</accession>
<gene>
    <name evidence="1" type="ORF">QJS04_geneDACA000126</name>
</gene>
<dbReference type="AlphaFoldDB" id="A0AAV9ATV2"/>
<sequence length="100" mass="11588">MTRWTSWIWRGILAELDLFSWAIRWQLGAGLRLIDDGQHIHEVPLHLAYTGLTAPVLLEPPDRLVLKKELNDRDISCMRTLRQYAVVAPYVVGRVVRPDQ</sequence>